<dbReference type="Gene3D" id="3.80.10.10">
    <property type="entry name" value="Ribonuclease Inhibitor"/>
    <property type="match status" value="2"/>
</dbReference>
<dbReference type="GO" id="GO:0006913">
    <property type="term" value="P:nucleocytoplasmic transport"/>
    <property type="evidence" value="ECO:0007669"/>
    <property type="project" value="TreeGrafter"/>
</dbReference>
<feature type="region of interest" description="Disordered" evidence="1">
    <location>
        <begin position="448"/>
        <end position="477"/>
    </location>
</feature>
<protein>
    <submittedName>
        <fullName evidence="2">Uncharacterized protein</fullName>
    </submittedName>
</protein>
<evidence type="ECO:0000313" key="3">
    <source>
        <dbReference type="Proteomes" id="UP000654075"/>
    </source>
</evidence>
<gene>
    <name evidence="2" type="ORF">PGLA1383_LOCUS24389</name>
</gene>
<reference evidence="2" key="1">
    <citation type="submission" date="2021-02" db="EMBL/GenBank/DDBJ databases">
        <authorList>
            <person name="Dougan E. K."/>
            <person name="Rhodes N."/>
            <person name="Thang M."/>
            <person name="Chan C."/>
        </authorList>
    </citation>
    <scope>NUCLEOTIDE SEQUENCE</scope>
</reference>
<feature type="compositionally biased region" description="Low complexity" evidence="1">
    <location>
        <begin position="278"/>
        <end position="313"/>
    </location>
</feature>
<feature type="region of interest" description="Disordered" evidence="1">
    <location>
        <begin position="276"/>
        <end position="415"/>
    </location>
</feature>
<dbReference type="PANTHER" id="PTHR24113">
    <property type="entry name" value="RAN GTPASE-ACTIVATING PROTEIN 1"/>
    <property type="match status" value="1"/>
</dbReference>
<dbReference type="SUPFAM" id="SSF52047">
    <property type="entry name" value="RNI-like"/>
    <property type="match status" value="1"/>
</dbReference>
<dbReference type="PANTHER" id="PTHR24113:SF15">
    <property type="entry name" value="NACHT DOMAIN-CONTAINING PROTEIN"/>
    <property type="match status" value="1"/>
</dbReference>
<comment type="caution">
    <text evidence="2">The sequence shown here is derived from an EMBL/GenBank/DDBJ whole genome shotgun (WGS) entry which is preliminary data.</text>
</comment>
<dbReference type="InterPro" id="IPR001611">
    <property type="entry name" value="Leu-rich_rpt"/>
</dbReference>
<dbReference type="GO" id="GO:0005634">
    <property type="term" value="C:nucleus"/>
    <property type="evidence" value="ECO:0007669"/>
    <property type="project" value="TreeGrafter"/>
</dbReference>
<dbReference type="Proteomes" id="UP000654075">
    <property type="component" value="Unassembled WGS sequence"/>
</dbReference>
<dbReference type="Pfam" id="PF13516">
    <property type="entry name" value="LRR_6"/>
    <property type="match status" value="2"/>
</dbReference>
<dbReference type="GO" id="GO:0048471">
    <property type="term" value="C:perinuclear region of cytoplasm"/>
    <property type="evidence" value="ECO:0007669"/>
    <property type="project" value="TreeGrafter"/>
</dbReference>
<dbReference type="GO" id="GO:0031267">
    <property type="term" value="F:small GTPase binding"/>
    <property type="evidence" value="ECO:0007669"/>
    <property type="project" value="TreeGrafter"/>
</dbReference>
<dbReference type="SMART" id="SM00368">
    <property type="entry name" value="LRR_RI"/>
    <property type="match status" value="6"/>
</dbReference>
<organism evidence="2 3">
    <name type="scientific">Polarella glacialis</name>
    <name type="common">Dinoflagellate</name>
    <dbReference type="NCBI Taxonomy" id="89957"/>
    <lineage>
        <taxon>Eukaryota</taxon>
        <taxon>Sar</taxon>
        <taxon>Alveolata</taxon>
        <taxon>Dinophyceae</taxon>
        <taxon>Suessiales</taxon>
        <taxon>Suessiaceae</taxon>
        <taxon>Polarella</taxon>
    </lineage>
</organism>
<sequence length="531" mass="55764">MAPDEKLVVGLLQDSGRINDDPDEDLEGIAAATLQRCTLNEKGLRALDLSSTLFTGRFLSELSAALSHNTQLVELYLDNCRVGDDGVRVLAASLCANKSNALKALSLEANQIRCHGAHHLAKVIDARSDRWGRSHCGIRAPSMGPGNGFRYLSLKDNEVAAIGAKSLAQVLMRCDDSLETLNLEGNKICDWGAGWLAMALRNHGTLQCLNLCGNPIGTDGLEELKSACSTADGLLVASPSGPGDRCVVPLVDLMAEQKQAPCVFVSEVLSRPACVSKSSRPSSAARTSSRPTSAARSRPSSAFSRASSDASTAVPGAFRPPGSASHKIPITLRRPSPSPPSDLEGQITVGVAASSQEEAGMAQPSDVAAAHHAVHAGSHSPARLGRAGKAASRSAGLPHRLLRNGKPNPHWPPHPWLVVNSRRALRRPTDQHLVSSSPAISGAFRQLQESQPKGGGRDAESMTVLSSPSRWRWKPRNTPEGISEPLATGPSGCGAAAARGIRHSHSVPDFGPPRRRIGALLGPAAALAMAA</sequence>
<dbReference type="InterPro" id="IPR027038">
    <property type="entry name" value="RanGap"/>
</dbReference>
<evidence type="ECO:0000256" key="1">
    <source>
        <dbReference type="SAM" id="MobiDB-lite"/>
    </source>
</evidence>
<dbReference type="EMBL" id="CAJNNV010019187">
    <property type="protein sequence ID" value="CAE8606406.1"/>
    <property type="molecule type" value="Genomic_DNA"/>
</dbReference>
<keyword evidence="3" id="KW-1185">Reference proteome</keyword>
<evidence type="ECO:0000313" key="2">
    <source>
        <dbReference type="EMBL" id="CAE8606406.1"/>
    </source>
</evidence>
<dbReference type="OrthoDB" id="341587at2759"/>
<name>A0A813EWM8_POLGL</name>
<dbReference type="InterPro" id="IPR032675">
    <property type="entry name" value="LRR_dom_sf"/>
</dbReference>
<dbReference type="GO" id="GO:0005096">
    <property type="term" value="F:GTPase activator activity"/>
    <property type="evidence" value="ECO:0007669"/>
    <property type="project" value="InterPro"/>
</dbReference>
<accession>A0A813EWM8</accession>
<dbReference type="GO" id="GO:0005829">
    <property type="term" value="C:cytosol"/>
    <property type="evidence" value="ECO:0007669"/>
    <property type="project" value="TreeGrafter"/>
</dbReference>
<proteinExistence type="predicted"/>
<dbReference type="OMA" id="QAWANAH"/>
<dbReference type="AlphaFoldDB" id="A0A813EWM8"/>
<feature type="compositionally biased region" description="Low complexity" evidence="1">
    <location>
        <begin position="382"/>
        <end position="397"/>
    </location>
</feature>